<dbReference type="HOGENOM" id="CLU_1052912_0_0_3"/>
<dbReference type="AlphaFoldDB" id="A2BSG9"/>
<dbReference type="eggNOG" id="COG5285">
    <property type="taxonomic scope" value="Bacteria"/>
</dbReference>
<dbReference type="EMBL" id="CP000551">
    <property type="protein sequence ID" value="ABM70730.1"/>
    <property type="molecule type" value="Genomic_DNA"/>
</dbReference>
<reference evidence="1 2" key="1">
    <citation type="journal article" date="2007" name="PLoS Genet.">
        <title>Patterns and implications of gene gain and loss in the evolution of Prochlorococcus.</title>
        <authorList>
            <person name="Kettler G.C."/>
            <person name="Martiny A.C."/>
            <person name="Huang K."/>
            <person name="Zucker J."/>
            <person name="Coleman M.L."/>
            <person name="Rodrigue S."/>
            <person name="Chen F."/>
            <person name="Lapidus A."/>
            <person name="Ferriera S."/>
            <person name="Johnson J."/>
            <person name="Steglich C."/>
            <person name="Church G.M."/>
            <person name="Richardson P."/>
            <person name="Chisholm S.W."/>
        </authorList>
    </citation>
    <scope>NUCLEOTIDE SEQUENCE [LARGE SCALE GENOMIC DNA]</scope>
    <source>
        <strain evidence="1 2">AS9601</strain>
    </source>
</reference>
<organism evidence="1 2">
    <name type="scientific">Prochlorococcus marinus (strain AS9601)</name>
    <dbReference type="NCBI Taxonomy" id="146891"/>
    <lineage>
        <taxon>Bacteria</taxon>
        <taxon>Bacillati</taxon>
        <taxon>Cyanobacteriota</taxon>
        <taxon>Cyanophyceae</taxon>
        <taxon>Synechococcales</taxon>
        <taxon>Prochlorococcaceae</taxon>
        <taxon>Prochlorococcus</taxon>
    </lineage>
</organism>
<dbReference type="KEGG" id="pmb:A9601_14471"/>
<dbReference type="SUPFAM" id="SSF51197">
    <property type="entry name" value="Clavaminate synthase-like"/>
    <property type="match status" value="1"/>
</dbReference>
<evidence type="ECO:0000313" key="2">
    <source>
        <dbReference type="Proteomes" id="UP000002590"/>
    </source>
</evidence>
<name>A2BSG9_PROMS</name>
<dbReference type="GO" id="GO:0051213">
    <property type="term" value="F:dioxygenase activity"/>
    <property type="evidence" value="ECO:0007669"/>
    <property type="project" value="UniProtKB-KW"/>
</dbReference>
<proteinExistence type="predicted"/>
<dbReference type="RefSeq" id="WP_011818867.1">
    <property type="nucleotide sequence ID" value="NC_008816.1"/>
</dbReference>
<dbReference type="NCBIfam" id="TIGR04324">
    <property type="entry name" value="SpoChoClust_2"/>
    <property type="match status" value="1"/>
</dbReference>
<keyword evidence="1" id="KW-0560">Oxidoreductase</keyword>
<dbReference type="OrthoDB" id="583574at2"/>
<dbReference type="InterPro" id="IPR027611">
    <property type="entry name" value="SpoChClust_oxygenase"/>
</dbReference>
<protein>
    <submittedName>
        <fullName evidence="1">2OG-Fe(II) dioxygenase superfamily protein</fullName>
    </submittedName>
</protein>
<sequence>MSYISEPSFEGSFDRYIFKKNDNKFIKELRNDISNCLNIKKLEELHLQVESEKINELRIKAFKSINKISEWKKKILDLISPEIYEILGLDLAIQKNLNLSIQMPGEVNSILEKHVDYRTGDSPFQRVVWIPVTNSYDSNSIFMLDKESNYKPININYGEFLVFDPNTEHGNIVNKTDKTRVSINVRVKNWFSPDLSNFAPDRQFGVYYEDLCFSESTIRAFEILDKENE</sequence>
<dbReference type="STRING" id="146891.A9601_14471"/>
<keyword evidence="1" id="KW-0223">Dioxygenase</keyword>
<accession>A2BSG9</accession>
<dbReference type="Proteomes" id="UP000002590">
    <property type="component" value="Chromosome"/>
</dbReference>
<gene>
    <name evidence="1" type="ordered locus">A9601_14471</name>
</gene>
<evidence type="ECO:0000313" key="1">
    <source>
        <dbReference type="EMBL" id="ABM70730.1"/>
    </source>
</evidence>